<evidence type="ECO:0000256" key="4">
    <source>
        <dbReference type="ARBA" id="ARBA00012388"/>
    </source>
</evidence>
<feature type="compositionally biased region" description="Low complexity" evidence="8">
    <location>
        <begin position="31"/>
        <end position="62"/>
    </location>
</feature>
<comment type="similarity">
    <text evidence="3">Belongs to the DNA polymerase type-B-like family.</text>
</comment>
<feature type="compositionally biased region" description="Low complexity" evidence="8">
    <location>
        <begin position="1244"/>
        <end position="1257"/>
    </location>
</feature>
<dbReference type="Gene3D" id="3.30.460.10">
    <property type="entry name" value="Beta Polymerase, domain 2"/>
    <property type="match status" value="1"/>
</dbReference>
<dbReference type="CDD" id="cd05402">
    <property type="entry name" value="NT_PAP_TUTase"/>
    <property type="match status" value="1"/>
</dbReference>
<evidence type="ECO:0000313" key="12">
    <source>
        <dbReference type="Proteomes" id="UP000029964"/>
    </source>
</evidence>
<proteinExistence type="inferred from homology"/>
<keyword evidence="7" id="KW-0460">Magnesium</keyword>
<feature type="region of interest" description="Disordered" evidence="8">
    <location>
        <begin position="1"/>
        <end position="62"/>
    </location>
</feature>
<feature type="compositionally biased region" description="Polar residues" evidence="8">
    <location>
        <begin position="260"/>
        <end position="271"/>
    </location>
</feature>
<evidence type="ECO:0000259" key="9">
    <source>
        <dbReference type="Pfam" id="PF03828"/>
    </source>
</evidence>
<feature type="region of interest" description="Disordered" evidence="8">
    <location>
        <begin position="637"/>
        <end position="701"/>
    </location>
</feature>
<dbReference type="GO" id="GO:0046872">
    <property type="term" value="F:metal ion binding"/>
    <property type="evidence" value="ECO:0007669"/>
    <property type="project" value="UniProtKB-KW"/>
</dbReference>
<protein>
    <recommendedName>
        <fullName evidence="4">polynucleotide adenylyltransferase</fullName>
        <ecNumber evidence="4">2.7.7.19</ecNumber>
    </recommendedName>
</protein>
<feature type="compositionally biased region" description="Low complexity" evidence="8">
    <location>
        <begin position="818"/>
        <end position="832"/>
    </location>
</feature>
<comment type="cofactor">
    <cofactor evidence="2">
        <name>Mg(2+)</name>
        <dbReference type="ChEBI" id="CHEBI:18420"/>
    </cofactor>
</comment>
<evidence type="ECO:0000256" key="1">
    <source>
        <dbReference type="ARBA" id="ARBA00001936"/>
    </source>
</evidence>
<dbReference type="EMBL" id="JPKY01000103">
    <property type="protein sequence ID" value="KFH42148.1"/>
    <property type="molecule type" value="Genomic_DNA"/>
</dbReference>
<dbReference type="SUPFAM" id="SSF81301">
    <property type="entry name" value="Nucleotidyltransferase"/>
    <property type="match status" value="1"/>
</dbReference>
<keyword evidence="6" id="KW-0479">Metal-binding</keyword>
<keyword evidence="12" id="KW-1185">Reference proteome</keyword>
<evidence type="ECO:0000256" key="6">
    <source>
        <dbReference type="ARBA" id="ARBA00022723"/>
    </source>
</evidence>
<feature type="region of interest" description="Disordered" evidence="8">
    <location>
        <begin position="1169"/>
        <end position="1306"/>
    </location>
</feature>
<feature type="region of interest" description="Disordered" evidence="8">
    <location>
        <begin position="818"/>
        <end position="925"/>
    </location>
</feature>
<feature type="compositionally biased region" description="Polar residues" evidence="8">
    <location>
        <begin position="1233"/>
        <end position="1242"/>
    </location>
</feature>
<comment type="caution">
    <text evidence="11">The sequence shown here is derived from an EMBL/GenBank/DDBJ whole genome shotgun (WGS) entry which is preliminary data.</text>
</comment>
<accession>A0A086SYG6</accession>
<feature type="compositionally biased region" description="Polar residues" evidence="8">
    <location>
        <begin position="1"/>
        <end position="15"/>
    </location>
</feature>
<name>A0A086SYG6_HAPC1</name>
<dbReference type="InterPro" id="IPR043519">
    <property type="entry name" value="NT_sf"/>
</dbReference>
<feature type="domain" description="Poly(A) RNA polymerase mitochondrial-like central palm" evidence="10">
    <location>
        <begin position="329"/>
        <end position="395"/>
    </location>
</feature>
<feature type="compositionally biased region" description="Low complexity" evidence="8">
    <location>
        <begin position="764"/>
        <end position="774"/>
    </location>
</feature>
<feature type="domain" description="Poly(A) RNA polymerase mitochondrial-like central palm" evidence="10">
    <location>
        <begin position="399"/>
        <end position="447"/>
    </location>
</feature>
<dbReference type="HOGENOM" id="CLU_002806_0_0_1"/>
<evidence type="ECO:0000256" key="5">
    <source>
        <dbReference type="ARBA" id="ARBA00022679"/>
    </source>
</evidence>
<evidence type="ECO:0000256" key="2">
    <source>
        <dbReference type="ARBA" id="ARBA00001946"/>
    </source>
</evidence>
<feature type="compositionally biased region" description="Low complexity" evidence="8">
    <location>
        <begin position="220"/>
        <end position="231"/>
    </location>
</feature>
<feature type="compositionally biased region" description="Polar residues" evidence="8">
    <location>
        <begin position="779"/>
        <end position="788"/>
    </location>
</feature>
<dbReference type="OrthoDB" id="2274644at2759"/>
<feature type="compositionally biased region" description="Basic and acidic residues" evidence="8">
    <location>
        <begin position="1259"/>
        <end position="1270"/>
    </location>
</feature>
<dbReference type="PANTHER" id="PTHR12271">
    <property type="entry name" value="POLY A POLYMERASE CID PAP -RELATED"/>
    <property type="match status" value="1"/>
</dbReference>
<feature type="region of interest" description="Disordered" evidence="8">
    <location>
        <begin position="951"/>
        <end position="1088"/>
    </location>
</feature>
<dbReference type="PANTHER" id="PTHR12271:SF113">
    <property type="entry name" value="POLY(A) RNA POLYMERASE CID11"/>
    <property type="match status" value="1"/>
</dbReference>
<feature type="compositionally biased region" description="Low complexity" evidence="8">
    <location>
        <begin position="1003"/>
        <end position="1019"/>
    </location>
</feature>
<feature type="domain" description="PAP-associated" evidence="9">
    <location>
        <begin position="538"/>
        <end position="590"/>
    </location>
</feature>
<dbReference type="Pfam" id="PF03828">
    <property type="entry name" value="PAP_assoc"/>
    <property type="match status" value="1"/>
</dbReference>
<feature type="compositionally biased region" description="Polar residues" evidence="8">
    <location>
        <begin position="839"/>
        <end position="855"/>
    </location>
</feature>
<feature type="compositionally biased region" description="Low complexity" evidence="8">
    <location>
        <begin position="139"/>
        <end position="149"/>
    </location>
</feature>
<dbReference type="SUPFAM" id="SSF81631">
    <property type="entry name" value="PAP/OAS1 substrate-binding domain"/>
    <property type="match status" value="1"/>
</dbReference>
<sequence length="1306" mass="141048">MDSSASTAHPQQPYSCMSIPPWADATSVDNTSSPETTATPNTASATEPASSPSSSTATAPEATCSTTYPHALDASLNVAAPPPSTAGAAQFSSSHIDLLPYAYWLPHQSNVYYAQLLHYNKLVSPTRGGGLQAAPLPPVVSSSSAQAGPRLRSSSKASLKDTSTGKATASGGHGSRSHHTSDKNRPVITPKEGPANKMAPKQGQSQAQAAEQPKGQVNRSAAASLSQQSSSVPSTPHQRARQFSFESREPSPNEPAVNHSPRSVYSETNSTLPSLRPLPPRSGGCKYETAQANSRRRMPYSIGNERLEKIPLGKIKGKLTEEEERKVATDMREVYDRLLPSDKVEDKRKKLVSKLEKIFNDEWPGHDIRAHLFGSSGNLLCSDDSDVDICITTTWHDLEGGMEKVVCISAAKVPIVKIWDPELGLSCDMNVNNTLALENTRMIRVYVEIDPRVRQLMMIIKYWTRRRIINDAAFGGTLSSYTWICLVVAFLQLRTPPVLPALHQLPYKTQRPNGTHSDFADNLKKLRGYGNKNKSSEADLLFQFFRFYAHEFDYDKYVLSVRLGKMIPKSDKNWQFAVNNQLCVEEPFNLGRNLGNTADEYSFKGLHTELRRAFDLLSAAKFGEACEQYVFPKEEERVWTRPPAQPRPALLRSASQTHNGPARGGRGGHRGGRHNHHRGGGGGGSSRRASSSVPYDNTNMFSPTVNIQQDLSWYPNPHFAMQYSQEFMAQLAYQQESYRQMHHMYAQQPAFGQQQGIAQPTMASSSTPGQASSSDRPRTNSIDNQQGPLSLPMRPELFALYGVTLNSPLFTQSPVGMGAYPTSPATPTGTGPDYRRPLQRSTATTKGAPASSSALRSQSQPAARSPSAAQPALPRQALPISQSFNGVPTVGARNPSGVPIPNFIPDDADFEETPKASTMSSQVAEEGQYSTYFLDSPSASRDARQPQGAANGIAFGDLAGQSTTSSPGRRRLSTDQMPQSILERRMRRTSRSPSPLGHSRAFSTGTASAPSSAGPTPASNTHSRNSTRPLVVNGSGLKARMPAASRPGVPTGDHPSVERSHPNADYPLAEQGQPAAMSQPPPTDEGHFTAAVNQPVAVNGSNAHGSGYDEQSFRERIAIMSSAYMNPYPYLHQDARFMGAGPWTSHNLVAQQPQNAVIAPLDLAISNDQARRPTETDASLLSPVYEGLTPSPTTGRKPDAPSTQGKTSNAPDARRSAWSGAVKQNLKVDDASQGAQEATKQLKNAKPAAHPPKANGARDSGHVRGARSESEGGWQKAGKGKKKATPSSQQGHAESPPKDTSERKGG</sequence>
<keyword evidence="5" id="KW-0808">Transferase</keyword>
<evidence type="ECO:0000256" key="3">
    <source>
        <dbReference type="ARBA" id="ARBA00008593"/>
    </source>
</evidence>
<evidence type="ECO:0000256" key="7">
    <source>
        <dbReference type="ARBA" id="ARBA00022842"/>
    </source>
</evidence>
<feature type="compositionally biased region" description="Polar residues" evidence="8">
    <location>
        <begin position="915"/>
        <end position="925"/>
    </location>
</feature>
<dbReference type="EC" id="2.7.7.19" evidence="4"/>
<dbReference type="GO" id="GO:0031123">
    <property type="term" value="P:RNA 3'-end processing"/>
    <property type="evidence" value="ECO:0007669"/>
    <property type="project" value="TreeGrafter"/>
</dbReference>
<feature type="region of interest" description="Disordered" evidence="8">
    <location>
        <begin position="134"/>
        <end position="292"/>
    </location>
</feature>
<feature type="compositionally biased region" description="Basic and acidic residues" evidence="8">
    <location>
        <begin position="1295"/>
        <end position="1306"/>
    </location>
</feature>
<gene>
    <name evidence="11" type="ORF">ACRE_071390</name>
</gene>
<dbReference type="STRING" id="857340.A0A086SYG6"/>
<feature type="compositionally biased region" description="Polar residues" evidence="8">
    <location>
        <begin position="750"/>
        <end position="763"/>
    </location>
</feature>
<dbReference type="InterPro" id="IPR054708">
    <property type="entry name" value="MTPAP-like_central"/>
</dbReference>
<feature type="compositionally biased region" description="Low complexity" evidence="8">
    <location>
        <begin position="856"/>
        <end position="879"/>
    </location>
</feature>
<comment type="cofactor">
    <cofactor evidence="1">
        <name>Mn(2+)</name>
        <dbReference type="ChEBI" id="CHEBI:29035"/>
    </cofactor>
</comment>
<evidence type="ECO:0000256" key="8">
    <source>
        <dbReference type="SAM" id="MobiDB-lite"/>
    </source>
</evidence>
<dbReference type="Pfam" id="PF22600">
    <property type="entry name" value="MTPAP-like_central"/>
    <property type="match status" value="2"/>
</dbReference>
<reference evidence="12" key="1">
    <citation type="journal article" date="2014" name="Genome Announc.">
        <title>Genome sequence and annotation of Acremonium chrysogenum, producer of the beta-lactam antibiotic cephalosporin C.</title>
        <authorList>
            <person name="Terfehr D."/>
            <person name="Dahlmann T.A."/>
            <person name="Specht T."/>
            <person name="Zadra I."/>
            <person name="Kuernsteiner H."/>
            <person name="Kueck U."/>
        </authorList>
    </citation>
    <scope>NUCLEOTIDE SEQUENCE [LARGE SCALE GENOMIC DNA]</scope>
    <source>
        <strain evidence="12">ATCC 11550 / CBS 779.69 / DSM 880 / IAM 14645 / JCM 23072 / IMI 49137</strain>
    </source>
</reference>
<evidence type="ECO:0000259" key="10">
    <source>
        <dbReference type="Pfam" id="PF22600"/>
    </source>
</evidence>
<evidence type="ECO:0000313" key="11">
    <source>
        <dbReference type="EMBL" id="KFH42148.1"/>
    </source>
</evidence>
<feature type="compositionally biased region" description="Polar residues" evidence="8">
    <location>
        <begin position="1201"/>
        <end position="1210"/>
    </location>
</feature>
<dbReference type="InterPro" id="IPR002058">
    <property type="entry name" value="PAP_assoc"/>
</dbReference>
<dbReference type="Proteomes" id="UP000029964">
    <property type="component" value="Unassembled WGS sequence"/>
</dbReference>
<feature type="compositionally biased region" description="Polar residues" evidence="8">
    <location>
        <begin position="152"/>
        <end position="167"/>
    </location>
</feature>
<dbReference type="GO" id="GO:0010605">
    <property type="term" value="P:negative regulation of macromolecule metabolic process"/>
    <property type="evidence" value="ECO:0007669"/>
    <property type="project" value="UniProtKB-ARBA"/>
</dbReference>
<feature type="compositionally biased region" description="Polar residues" evidence="8">
    <location>
        <begin position="202"/>
        <end position="219"/>
    </location>
</feature>
<feature type="compositionally biased region" description="Basic residues" evidence="8">
    <location>
        <begin position="666"/>
        <end position="679"/>
    </location>
</feature>
<dbReference type="GO" id="GO:1990817">
    <property type="term" value="F:poly(A) RNA polymerase activity"/>
    <property type="evidence" value="ECO:0007669"/>
    <property type="project" value="UniProtKB-EC"/>
</dbReference>
<organism evidence="11 12">
    <name type="scientific">Hapsidospora chrysogenum (strain ATCC 11550 / CBS 779.69 / DSM 880 / IAM 14645 / JCM 23072 / IMI 49137)</name>
    <name type="common">Acremonium chrysogenum</name>
    <dbReference type="NCBI Taxonomy" id="857340"/>
    <lineage>
        <taxon>Eukaryota</taxon>
        <taxon>Fungi</taxon>
        <taxon>Dikarya</taxon>
        <taxon>Ascomycota</taxon>
        <taxon>Pezizomycotina</taxon>
        <taxon>Sordariomycetes</taxon>
        <taxon>Hypocreomycetidae</taxon>
        <taxon>Hypocreales</taxon>
        <taxon>Bionectriaceae</taxon>
        <taxon>Hapsidospora</taxon>
    </lineage>
</organism>
<dbReference type="Gene3D" id="1.10.1410.10">
    <property type="match status" value="1"/>
</dbReference>
<feature type="region of interest" description="Disordered" evidence="8">
    <location>
        <begin position="750"/>
        <end position="790"/>
    </location>
</feature>